<dbReference type="AlphaFoldDB" id="A0A2T4MWB5"/>
<name>A0A2T4MWB5_AERVE</name>
<dbReference type="SUPFAM" id="SSF55729">
    <property type="entry name" value="Acyl-CoA N-acyltransferases (Nat)"/>
    <property type="match status" value="1"/>
</dbReference>
<dbReference type="InterPro" id="IPR016181">
    <property type="entry name" value="Acyl_CoA_acyltransferase"/>
</dbReference>
<dbReference type="Gene3D" id="3.40.630.30">
    <property type="match status" value="1"/>
</dbReference>
<sequence length="117" mass="13300">MKEVVAFLDELKSNARFPVISRYFFHDNDSIYFRYGYSHSAGGTAITISNITIDEEHQGEGRFSRYLTAVEEYAKAEGCAVSLESVVNPFLPEVLIRKGYTVPKEAFGNFVKKFDKE</sequence>
<organism evidence="1 2">
    <name type="scientific">Aeromonas veronii</name>
    <dbReference type="NCBI Taxonomy" id="654"/>
    <lineage>
        <taxon>Bacteria</taxon>
        <taxon>Pseudomonadati</taxon>
        <taxon>Pseudomonadota</taxon>
        <taxon>Gammaproteobacteria</taxon>
        <taxon>Aeromonadales</taxon>
        <taxon>Aeromonadaceae</taxon>
        <taxon>Aeromonas</taxon>
    </lineage>
</organism>
<protein>
    <recommendedName>
        <fullName evidence="3">N-acetyltransferase domain-containing protein</fullName>
    </recommendedName>
</protein>
<dbReference type="RefSeq" id="WP_107684506.1">
    <property type="nucleotide sequence ID" value="NZ_PZKL01000045.1"/>
</dbReference>
<evidence type="ECO:0008006" key="3">
    <source>
        <dbReference type="Google" id="ProtNLM"/>
    </source>
</evidence>
<gene>
    <name evidence="1" type="ORF">DAA48_20785</name>
</gene>
<comment type="caution">
    <text evidence="1">The sequence shown here is derived from an EMBL/GenBank/DDBJ whole genome shotgun (WGS) entry which is preliminary data.</text>
</comment>
<proteinExistence type="predicted"/>
<dbReference type="Proteomes" id="UP000241986">
    <property type="component" value="Unassembled WGS sequence"/>
</dbReference>
<evidence type="ECO:0000313" key="2">
    <source>
        <dbReference type="Proteomes" id="UP000241986"/>
    </source>
</evidence>
<accession>A0A2T4MWB5</accession>
<dbReference type="EMBL" id="PZKL01000045">
    <property type="protein sequence ID" value="PTH78881.1"/>
    <property type="molecule type" value="Genomic_DNA"/>
</dbReference>
<evidence type="ECO:0000313" key="1">
    <source>
        <dbReference type="EMBL" id="PTH78881.1"/>
    </source>
</evidence>
<reference evidence="1 2" key="1">
    <citation type="submission" date="2018-03" db="EMBL/GenBank/DDBJ databases">
        <title>Aeromonas veronii whole genome sequencing and analysis.</title>
        <authorList>
            <person name="Xie H."/>
            <person name="Liu T."/>
            <person name="Wang K."/>
        </authorList>
    </citation>
    <scope>NUCLEOTIDE SEQUENCE [LARGE SCALE GENOMIC DNA]</scope>
    <source>
        <strain evidence="1 2">XH.VA.1</strain>
    </source>
</reference>